<name>A0A8D9BP66_9HEMI</name>
<dbReference type="AlphaFoldDB" id="A0A8D9BP66"/>
<evidence type="ECO:0000313" key="1">
    <source>
        <dbReference type="EMBL" id="CAG6786250.1"/>
    </source>
</evidence>
<proteinExistence type="predicted"/>
<accession>A0A8D9BP66</accession>
<sequence length="117" mass="13293">MTVGLQISFRRISSRSVFFSEVSSLTPSSNLLLARSLSYTFLYTRLSCIFCTLVSSFFPSWRVLPLPNFSASFPTISIFCLSFRLVFGDRQIPSFSSRLPHVSFEICFFVLASYSLI</sequence>
<reference evidence="1" key="1">
    <citation type="submission" date="2021-05" db="EMBL/GenBank/DDBJ databases">
        <authorList>
            <person name="Alioto T."/>
            <person name="Alioto T."/>
            <person name="Gomez Garrido J."/>
        </authorList>
    </citation>
    <scope>NUCLEOTIDE SEQUENCE</scope>
</reference>
<organism evidence="1">
    <name type="scientific">Cacopsylla melanoneura</name>
    <dbReference type="NCBI Taxonomy" id="428564"/>
    <lineage>
        <taxon>Eukaryota</taxon>
        <taxon>Metazoa</taxon>
        <taxon>Ecdysozoa</taxon>
        <taxon>Arthropoda</taxon>
        <taxon>Hexapoda</taxon>
        <taxon>Insecta</taxon>
        <taxon>Pterygota</taxon>
        <taxon>Neoptera</taxon>
        <taxon>Paraneoptera</taxon>
        <taxon>Hemiptera</taxon>
        <taxon>Sternorrhyncha</taxon>
        <taxon>Psylloidea</taxon>
        <taxon>Psyllidae</taxon>
        <taxon>Psyllinae</taxon>
        <taxon>Cacopsylla</taxon>
    </lineage>
</organism>
<protein>
    <submittedName>
        <fullName evidence="1">Uncharacterized protein</fullName>
    </submittedName>
</protein>
<dbReference type="EMBL" id="HBUF01647737">
    <property type="protein sequence ID" value="CAG6786250.1"/>
    <property type="molecule type" value="Transcribed_RNA"/>
</dbReference>